<keyword evidence="2" id="KW-1185">Reference proteome</keyword>
<evidence type="ECO:0000313" key="1">
    <source>
        <dbReference type="EMBL" id="MFF4777449.1"/>
    </source>
</evidence>
<dbReference type="RefSeq" id="WP_387345859.1">
    <property type="nucleotide sequence ID" value="NZ_JBIAXI010000024.1"/>
</dbReference>
<comment type="caution">
    <text evidence="1">The sequence shown here is derived from an EMBL/GenBank/DDBJ whole genome shotgun (WGS) entry which is preliminary data.</text>
</comment>
<sequence length="83" mass="9246">MSTLADVIPEPDNKSRLVLVTKTDALLAIWRDDEQAAKDDAPTGAHWWEHAPDGGWSEPMTWREVMRGATAVHVVSERPLLTV</sequence>
<dbReference type="Proteomes" id="UP001602119">
    <property type="component" value="Unassembled WGS sequence"/>
</dbReference>
<proteinExistence type="predicted"/>
<protein>
    <submittedName>
        <fullName evidence="1">Uncharacterized protein</fullName>
    </submittedName>
</protein>
<name>A0ABW6VDN1_MICFU</name>
<reference evidence="1 2" key="1">
    <citation type="submission" date="2024-10" db="EMBL/GenBank/DDBJ databases">
        <title>The Natural Products Discovery Center: Release of the First 8490 Sequenced Strains for Exploring Actinobacteria Biosynthetic Diversity.</title>
        <authorList>
            <person name="Kalkreuter E."/>
            <person name="Kautsar S.A."/>
            <person name="Yang D."/>
            <person name="Bader C.D."/>
            <person name="Teijaro C.N."/>
            <person name="Fluegel L."/>
            <person name="Davis C.M."/>
            <person name="Simpson J.R."/>
            <person name="Lauterbach L."/>
            <person name="Steele A.D."/>
            <person name="Gui C."/>
            <person name="Meng S."/>
            <person name="Li G."/>
            <person name="Viehrig K."/>
            <person name="Ye F."/>
            <person name="Su P."/>
            <person name="Kiefer A.F."/>
            <person name="Nichols A."/>
            <person name="Cepeda A.J."/>
            <person name="Yan W."/>
            <person name="Fan B."/>
            <person name="Jiang Y."/>
            <person name="Adhikari A."/>
            <person name="Zheng C.-J."/>
            <person name="Schuster L."/>
            <person name="Cowan T.M."/>
            <person name="Smanski M.J."/>
            <person name="Chevrette M.G."/>
            <person name="De Carvalho L.P.S."/>
            <person name="Shen B."/>
        </authorList>
    </citation>
    <scope>NUCLEOTIDE SEQUENCE [LARGE SCALE GENOMIC DNA]</scope>
    <source>
        <strain evidence="1 2">NPDC001281</strain>
    </source>
</reference>
<gene>
    <name evidence="1" type="ORF">ACFY05_31800</name>
</gene>
<dbReference type="EMBL" id="JBIAXI010000024">
    <property type="protein sequence ID" value="MFF4777449.1"/>
    <property type="molecule type" value="Genomic_DNA"/>
</dbReference>
<evidence type="ECO:0000313" key="2">
    <source>
        <dbReference type="Proteomes" id="UP001602119"/>
    </source>
</evidence>
<accession>A0ABW6VDN1</accession>
<organism evidence="1 2">
    <name type="scientific">Microtetraspora fusca</name>
    <dbReference type="NCBI Taxonomy" id="1997"/>
    <lineage>
        <taxon>Bacteria</taxon>
        <taxon>Bacillati</taxon>
        <taxon>Actinomycetota</taxon>
        <taxon>Actinomycetes</taxon>
        <taxon>Streptosporangiales</taxon>
        <taxon>Streptosporangiaceae</taxon>
        <taxon>Microtetraspora</taxon>
    </lineage>
</organism>